<reference evidence="3" key="1">
    <citation type="submission" date="2019-08" db="EMBL/GenBank/DDBJ databases">
        <title>Limnoglobus roseus gen. nov., sp. nov., a novel freshwater planctomycete with a giant genome from the family Gemmataceae.</title>
        <authorList>
            <person name="Kulichevskaya I.S."/>
            <person name="Naumoff D.G."/>
            <person name="Miroshnikov K."/>
            <person name="Ivanova A."/>
            <person name="Philippov D.A."/>
            <person name="Hakobyan A."/>
            <person name="Rijpstra I.C."/>
            <person name="Sinninghe Damste J.S."/>
            <person name="Liesack W."/>
            <person name="Dedysh S.N."/>
        </authorList>
    </citation>
    <scope>NUCLEOTIDE SEQUENCE [LARGE SCALE GENOMIC DNA]</scope>
    <source>
        <strain evidence="3">PX52</strain>
    </source>
</reference>
<gene>
    <name evidence="2" type="ORF">PX52LOC_02535</name>
</gene>
<organism evidence="2 3">
    <name type="scientific">Limnoglobus roseus</name>
    <dbReference type="NCBI Taxonomy" id="2598579"/>
    <lineage>
        <taxon>Bacteria</taxon>
        <taxon>Pseudomonadati</taxon>
        <taxon>Planctomycetota</taxon>
        <taxon>Planctomycetia</taxon>
        <taxon>Gemmatales</taxon>
        <taxon>Gemmataceae</taxon>
        <taxon>Limnoglobus</taxon>
    </lineage>
</organism>
<dbReference type="Proteomes" id="UP000324974">
    <property type="component" value="Chromosome"/>
</dbReference>
<evidence type="ECO:0000313" key="3">
    <source>
        <dbReference type="Proteomes" id="UP000324974"/>
    </source>
</evidence>
<keyword evidence="3" id="KW-1185">Reference proteome</keyword>
<evidence type="ECO:0000313" key="2">
    <source>
        <dbReference type="EMBL" id="QEL15602.1"/>
    </source>
</evidence>
<sequence length="310" mass="33018">MPDPVKVAISDLVRDERLRFRDTYSSSLAETVERYAEAMVDYGTTWGEFPPLVAVWLTEPHEWAEEVPDGDGRYAKLTRLPKSYPANALILAEGFTRCAAADVAGVVSAPAVIHPGTWADAERLAWGANSRHGRPRSSAETARVLDSILSRPEYRAATGSELAKLACCSKATANRHRKARNEKLSTSAPDGVGSVPETPGVATAASAPVDARGYAIPPRLHAHFAGVPAARRLTGQLRDTAAKLSKLANVGGREVHPSFALVDVEAAVADVLKAVAWVESMLPAESCRSCHGDGCVSCDHRGYLTAAAAR</sequence>
<dbReference type="RefSeq" id="WP_149110404.1">
    <property type="nucleotide sequence ID" value="NZ_CP042425.1"/>
</dbReference>
<accession>A0A5C1ACV5</accession>
<name>A0A5C1ACV5_9BACT</name>
<dbReference type="EMBL" id="CP042425">
    <property type="protein sequence ID" value="QEL15602.1"/>
    <property type="molecule type" value="Genomic_DNA"/>
</dbReference>
<dbReference type="AlphaFoldDB" id="A0A5C1ACV5"/>
<feature type="region of interest" description="Disordered" evidence="1">
    <location>
        <begin position="177"/>
        <end position="201"/>
    </location>
</feature>
<evidence type="ECO:0000256" key="1">
    <source>
        <dbReference type="SAM" id="MobiDB-lite"/>
    </source>
</evidence>
<protein>
    <submittedName>
        <fullName evidence="2">Uncharacterized protein</fullName>
    </submittedName>
</protein>
<dbReference type="OrthoDB" id="255855at2"/>
<proteinExistence type="predicted"/>
<dbReference type="KEGG" id="lrs:PX52LOC_02535"/>